<gene>
    <name evidence="2" type="ORF">C7K25_11860</name>
</gene>
<evidence type="ECO:0000256" key="1">
    <source>
        <dbReference type="RuleBase" id="RU362001"/>
    </source>
</evidence>
<sequence length="107" mass="11474">MRAGTEQKEPAVAKFTVDSDFMATTMATAYSDIDAVQTHTSQLTTTLTTLESSWSGQASVAFQGAVEQWRGAQSQVEEAIQSINQALGAAADYYGTTESDIIRLFAV</sequence>
<proteinExistence type="inferred from homology"/>
<comment type="similarity">
    <text evidence="1">Belongs to the WXG100 family.</text>
</comment>
<dbReference type="Proteomes" id="UP001170379">
    <property type="component" value="Unassembled WGS sequence"/>
</dbReference>
<protein>
    <recommendedName>
        <fullName evidence="1">ESAT-6-like protein</fullName>
    </recommendedName>
</protein>
<name>A0ABT7CA69_9MICO</name>
<reference evidence="2" key="1">
    <citation type="submission" date="2018-03" db="EMBL/GenBank/DDBJ databases">
        <authorList>
            <person name="Nunes O.C."/>
            <person name="Lopes A.R."/>
            <person name="Froufe H."/>
            <person name="Munoz-Merida A."/>
            <person name="Barroso C."/>
            <person name="Egas C."/>
        </authorList>
    </citation>
    <scope>NUCLEOTIDE SEQUENCE</scope>
    <source>
        <strain evidence="2">ON4</strain>
    </source>
</reference>
<dbReference type="Pfam" id="PF06013">
    <property type="entry name" value="WXG100"/>
    <property type="match status" value="1"/>
</dbReference>
<comment type="caution">
    <text evidence="2">The sequence shown here is derived from an EMBL/GenBank/DDBJ whole genome shotgun (WGS) entry which is preliminary data.</text>
</comment>
<keyword evidence="3" id="KW-1185">Reference proteome</keyword>
<dbReference type="EMBL" id="PXVD01000019">
    <property type="protein sequence ID" value="MDJ1372055.1"/>
    <property type="molecule type" value="Genomic_DNA"/>
</dbReference>
<dbReference type="NCBIfam" id="TIGR03930">
    <property type="entry name" value="WXG100_ESAT6"/>
    <property type="match status" value="1"/>
</dbReference>
<evidence type="ECO:0000313" key="2">
    <source>
        <dbReference type="EMBL" id="MDJ1372055.1"/>
    </source>
</evidence>
<dbReference type="SUPFAM" id="SSF140453">
    <property type="entry name" value="EsxAB dimer-like"/>
    <property type="match status" value="1"/>
</dbReference>
<organism evidence="2 3">
    <name type="scientific">Gulosibacter molinativorax</name>
    <dbReference type="NCBI Taxonomy" id="256821"/>
    <lineage>
        <taxon>Bacteria</taxon>
        <taxon>Bacillati</taxon>
        <taxon>Actinomycetota</taxon>
        <taxon>Actinomycetes</taxon>
        <taxon>Micrococcales</taxon>
        <taxon>Microbacteriaceae</taxon>
        <taxon>Gulosibacter</taxon>
    </lineage>
</organism>
<dbReference type="InterPro" id="IPR010310">
    <property type="entry name" value="T7SS_ESAT-6-like"/>
</dbReference>
<dbReference type="Gene3D" id="1.10.287.1060">
    <property type="entry name" value="ESAT-6-like"/>
    <property type="match status" value="1"/>
</dbReference>
<accession>A0ABT7CA69</accession>
<evidence type="ECO:0000313" key="3">
    <source>
        <dbReference type="Proteomes" id="UP001170379"/>
    </source>
</evidence>
<dbReference type="InterPro" id="IPR036689">
    <property type="entry name" value="ESAT-6-like_sf"/>
</dbReference>
<reference evidence="2" key="2">
    <citation type="journal article" date="2022" name="Sci. Rep.">
        <title>In silico prediction of the enzymes involved in the degradation of the herbicide molinate by Gulosibacter molinativorax ON4T.</title>
        <authorList>
            <person name="Lopes A.R."/>
            <person name="Bunin E."/>
            <person name="Viana A.T."/>
            <person name="Froufe H."/>
            <person name="Munoz-Merida A."/>
            <person name="Pinho D."/>
            <person name="Figueiredo J."/>
            <person name="Barroso C."/>
            <person name="Vaz-Moreira I."/>
            <person name="Bellanger X."/>
            <person name="Egas C."/>
            <person name="Nunes O.C."/>
        </authorList>
    </citation>
    <scope>NUCLEOTIDE SEQUENCE</scope>
    <source>
        <strain evidence="2">ON4</strain>
    </source>
</reference>